<name>A0A1B9R3A4_9VIBR</name>
<proteinExistence type="predicted"/>
<keyword evidence="2" id="KW-1185">Reference proteome</keyword>
<sequence>MLASKPCVSTDVGDVKRIGDEAILLSPANSSIALANNMLIILNKSTEERKRLGDRLQRIASSKYSITDSWKQYFNLYTKILGSR</sequence>
<dbReference type="SUPFAM" id="SSF53756">
    <property type="entry name" value="UDP-Glycosyltransferase/glycogen phosphorylase"/>
    <property type="match status" value="1"/>
</dbReference>
<comment type="caution">
    <text evidence="1">The sequence shown here is derived from an EMBL/GenBank/DDBJ whole genome shotgun (WGS) entry which is preliminary data.</text>
</comment>
<gene>
    <name evidence="1" type="ORF">A6E14_17045</name>
</gene>
<accession>A0A1B9R3A4</accession>
<evidence type="ECO:0000313" key="1">
    <source>
        <dbReference type="EMBL" id="OCH78665.1"/>
    </source>
</evidence>
<reference evidence="2" key="1">
    <citation type="submission" date="2016-06" db="EMBL/GenBank/DDBJ databases">
        <authorList>
            <person name="Hehemann J.-H."/>
            <person name="Arevalo P."/>
            <person name="Datta M.S."/>
            <person name="Polz M.F."/>
        </authorList>
    </citation>
    <scope>NUCLEOTIDE SEQUENCE [LARGE SCALE GENOMIC DNA]</scope>
    <source>
        <strain evidence="2">9CSC122</strain>
    </source>
</reference>
<dbReference type="Proteomes" id="UP000093173">
    <property type="component" value="Unassembled WGS sequence"/>
</dbReference>
<evidence type="ECO:0008006" key="3">
    <source>
        <dbReference type="Google" id="ProtNLM"/>
    </source>
</evidence>
<organism evidence="1 2">
    <name type="scientific">Vibrio genomosp. F10</name>
    <dbReference type="NCBI Taxonomy" id="723171"/>
    <lineage>
        <taxon>Bacteria</taxon>
        <taxon>Pseudomonadati</taxon>
        <taxon>Pseudomonadota</taxon>
        <taxon>Gammaproteobacteria</taxon>
        <taxon>Vibrionales</taxon>
        <taxon>Vibrionaceae</taxon>
        <taxon>Vibrio</taxon>
    </lineage>
</organism>
<dbReference type="AlphaFoldDB" id="A0A1B9R3A4"/>
<dbReference type="EMBL" id="MAJZ01000060">
    <property type="protein sequence ID" value="OCH78665.1"/>
    <property type="molecule type" value="Genomic_DNA"/>
</dbReference>
<protein>
    <recommendedName>
        <fullName evidence="3">Glycosyl transferase family 1 domain-containing protein</fullName>
    </recommendedName>
</protein>
<dbReference type="Gene3D" id="3.40.50.2000">
    <property type="entry name" value="Glycogen Phosphorylase B"/>
    <property type="match status" value="1"/>
</dbReference>
<evidence type="ECO:0000313" key="2">
    <source>
        <dbReference type="Proteomes" id="UP000093173"/>
    </source>
</evidence>